<sequence>KRIHRFQMTGSNSRFIPDGFKEQMYYTNLFRLLFRFDIPEHVMPLWESVVPNIYSPSINIIEDLI</sequence>
<protein>
    <submittedName>
        <fullName evidence="2">Uncharacterized protein</fullName>
    </submittedName>
</protein>
<evidence type="ECO:0000313" key="4">
    <source>
        <dbReference type="Proteomes" id="UP000676336"/>
    </source>
</evidence>
<dbReference type="Proteomes" id="UP000681967">
    <property type="component" value="Unassembled WGS sequence"/>
</dbReference>
<accession>A0A8S3ASB7</accession>
<feature type="non-terminal residue" evidence="2">
    <location>
        <position position="65"/>
    </location>
</feature>
<dbReference type="AlphaFoldDB" id="A0A8S3ASB7"/>
<dbReference type="EMBL" id="CAJOBH010061812">
    <property type="protein sequence ID" value="CAF4428850.1"/>
    <property type="molecule type" value="Genomic_DNA"/>
</dbReference>
<evidence type="ECO:0000313" key="2">
    <source>
        <dbReference type="EMBL" id="CAF4710874.1"/>
    </source>
</evidence>
<organism evidence="2 4">
    <name type="scientific">Rotaria magnacalcarata</name>
    <dbReference type="NCBI Taxonomy" id="392030"/>
    <lineage>
        <taxon>Eukaryota</taxon>
        <taxon>Metazoa</taxon>
        <taxon>Spiralia</taxon>
        <taxon>Gnathifera</taxon>
        <taxon>Rotifera</taxon>
        <taxon>Eurotatoria</taxon>
        <taxon>Bdelloidea</taxon>
        <taxon>Philodinida</taxon>
        <taxon>Philodinidae</taxon>
        <taxon>Rotaria</taxon>
    </lineage>
</organism>
<proteinExistence type="predicted"/>
<dbReference type="EMBL" id="CAJOBI010128040">
    <property type="protein sequence ID" value="CAF4710874.1"/>
    <property type="molecule type" value="Genomic_DNA"/>
</dbReference>
<name>A0A8S3ASB7_9BILA</name>
<dbReference type="Proteomes" id="UP000676336">
    <property type="component" value="Unassembled WGS sequence"/>
</dbReference>
<reference evidence="2" key="1">
    <citation type="submission" date="2021-02" db="EMBL/GenBank/DDBJ databases">
        <authorList>
            <person name="Nowell W R."/>
        </authorList>
    </citation>
    <scope>NUCLEOTIDE SEQUENCE</scope>
</reference>
<gene>
    <name evidence="1" type="ORF">BYL167_LOCUS32801</name>
    <name evidence="3" type="ORF">GIL414_LOCUS47307</name>
    <name evidence="2" type="ORF">SMN809_LOCUS43438</name>
</gene>
<dbReference type="Proteomes" id="UP000681720">
    <property type="component" value="Unassembled WGS sequence"/>
</dbReference>
<comment type="caution">
    <text evidence="2">The sequence shown here is derived from an EMBL/GenBank/DDBJ whole genome shotgun (WGS) entry which is preliminary data.</text>
</comment>
<feature type="non-terminal residue" evidence="2">
    <location>
        <position position="1"/>
    </location>
</feature>
<evidence type="ECO:0000313" key="3">
    <source>
        <dbReference type="EMBL" id="CAF4804498.1"/>
    </source>
</evidence>
<dbReference type="EMBL" id="CAJOBJ010150629">
    <property type="protein sequence ID" value="CAF4804498.1"/>
    <property type="molecule type" value="Genomic_DNA"/>
</dbReference>
<evidence type="ECO:0000313" key="1">
    <source>
        <dbReference type="EMBL" id="CAF4428850.1"/>
    </source>
</evidence>